<dbReference type="HOGENOM" id="CLU_021534_1_0_1"/>
<dbReference type="Proteomes" id="UP000054485">
    <property type="component" value="Unassembled WGS sequence"/>
</dbReference>
<feature type="transmembrane region" description="Helical" evidence="2">
    <location>
        <begin position="485"/>
        <end position="507"/>
    </location>
</feature>
<evidence type="ECO:0000313" key="4">
    <source>
        <dbReference type="Proteomes" id="UP000054485"/>
    </source>
</evidence>
<dbReference type="InterPro" id="IPR021840">
    <property type="entry name" value="DUF3433"/>
</dbReference>
<feature type="transmembrane region" description="Helical" evidence="2">
    <location>
        <begin position="83"/>
        <end position="111"/>
    </location>
</feature>
<evidence type="ECO:0000256" key="1">
    <source>
        <dbReference type="SAM" id="MobiDB-lite"/>
    </source>
</evidence>
<feature type="compositionally biased region" description="Polar residues" evidence="1">
    <location>
        <begin position="1"/>
        <end position="16"/>
    </location>
</feature>
<keyword evidence="2" id="KW-0812">Transmembrane</keyword>
<reference evidence="4" key="2">
    <citation type="submission" date="2015-01" db="EMBL/GenBank/DDBJ databases">
        <title>Evolutionary Origins and Diversification of the Mycorrhizal Mutualists.</title>
        <authorList>
            <consortium name="DOE Joint Genome Institute"/>
            <consortium name="Mycorrhizal Genomics Consortium"/>
            <person name="Kohler A."/>
            <person name="Kuo A."/>
            <person name="Nagy L.G."/>
            <person name="Floudas D."/>
            <person name="Copeland A."/>
            <person name="Barry K.W."/>
            <person name="Cichocki N."/>
            <person name="Veneault-Fourrey C."/>
            <person name="LaButti K."/>
            <person name="Lindquist E.A."/>
            <person name="Lipzen A."/>
            <person name="Lundell T."/>
            <person name="Morin E."/>
            <person name="Murat C."/>
            <person name="Riley R."/>
            <person name="Ohm R."/>
            <person name="Sun H."/>
            <person name="Tunlid A."/>
            <person name="Henrissat B."/>
            <person name="Grigoriev I.V."/>
            <person name="Hibbett D.S."/>
            <person name="Martin F."/>
        </authorList>
    </citation>
    <scope>NUCLEOTIDE SEQUENCE [LARGE SCALE GENOMIC DNA]</scope>
    <source>
        <strain evidence="4">UH-Slu-Lm8-n1</strain>
    </source>
</reference>
<evidence type="ECO:0000256" key="2">
    <source>
        <dbReference type="SAM" id="Phobius"/>
    </source>
</evidence>
<evidence type="ECO:0000313" key="3">
    <source>
        <dbReference type="EMBL" id="KIK37318.1"/>
    </source>
</evidence>
<feature type="transmembrane region" description="Helical" evidence="2">
    <location>
        <begin position="157"/>
        <end position="176"/>
    </location>
</feature>
<accession>A0A0D0AZR4</accession>
<dbReference type="Pfam" id="PF11915">
    <property type="entry name" value="DUF3433"/>
    <property type="match status" value="1"/>
</dbReference>
<feature type="transmembrane region" description="Helical" evidence="2">
    <location>
        <begin position="42"/>
        <end position="63"/>
    </location>
</feature>
<proteinExistence type="predicted"/>
<organism evidence="3 4">
    <name type="scientific">Suillus luteus UH-Slu-Lm8-n1</name>
    <dbReference type="NCBI Taxonomy" id="930992"/>
    <lineage>
        <taxon>Eukaryota</taxon>
        <taxon>Fungi</taxon>
        <taxon>Dikarya</taxon>
        <taxon>Basidiomycota</taxon>
        <taxon>Agaricomycotina</taxon>
        <taxon>Agaricomycetes</taxon>
        <taxon>Agaricomycetidae</taxon>
        <taxon>Boletales</taxon>
        <taxon>Suillineae</taxon>
        <taxon>Suillaceae</taxon>
        <taxon>Suillus</taxon>
    </lineage>
</organism>
<reference evidence="3 4" key="1">
    <citation type="submission" date="2014-04" db="EMBL/GenBank/DDBJ databases">
        <authorList>
            <consortium name="DOE Joint Genome Institute"/>
            <person name="Kuo A."/>
            <person name="Ruytinx J."/>
            <person name="Rineau F."/>
            <person name="Colpaert J."/>
            <person name="Kohler A."/>
            <person name="Nagy L.G."/>
            <person name="Floudas D."/>
            <person name="Copeland A."/>
            <person name="Barry K.W."/>
            <person name="Cichocki N."/>
            <person name="Veneault-Fourrey C."/>
            <person name="LaButti K."/>
            <person name="Lindquist E.A."/>
            <person name="Lipzen A."/>
            <person name="Lundell T."/>
            <person name="Morin E."/>
            <person name="Murat C."/>
            <person name="Sun H."/>
            <person name="Tunlid A."/>
            <person name="Henrissat B."/>
            <person name="Grigoriev I.V."/>
            <person name="Hibbett D.S."/>
            <person name="Martin F."/>
            <person name="Nordberg H.P."/>
            <person name="Cantor M.N."/>
            <person name="Hua S.X."/>
        </authorList>
    </citation>
    <scope>NUCLEOTIDE SEQUENCE [LARGE SCALE GENOMIC DNA]</scope>
    <source>
        <strain evidence="3 4">UH-Slu-Lm8-n1</strain>
    </source>
</reference>
<dbReference type="PANTHER" id="PTHR37544">
    <property type="entry name" value="SPRAY-RELATED"/>
    <property type="match status" value="1"/>
</dbReference>
<dbReference type="EMBL" id="KN835461">
    <property type="protein sequence ID" value="KIK37318.1"/>
    <property type="molecule type" value="Genomic_DNA"/>
</dbReference>
<dbReference type="PANTHER" id="PTHR37544:SF3">
    <property type="entry name" value="SPRAY"/>
    <property type="match status" value="1"/>
</dbReference>
<dbReference type="OrthoDB" id="3248909at2759"/>
<dbReference type="AlphaFoldDB" id="A0A0D0AZR4"/>
<sequence length="617" mass="66948">MSRSVTPTSDTVSPRSQRFRDSVHNIPTPGTEVHQPKRYEPLILNIYIVGTIALLMICLGIALEIALRLSGRNNGFPVAEKNVFAFASTQTLTSFFPSLLVIPLAYFWAVADWMLRWYQPYVTLSEGNAPAARSILLDYIALNRLYTLYYSLKHRHWLINVSTLTALSAIFMQPLAGTLFQVRQVSYTAAATATSTRSIGLSPTISQLTAFLASAGYADAAVYTNLQDPPFVHGAWSAAPFTAPAGSILNGTLAVNTTAVQTHVNCIKPTSFTTTNLTSSSVVLSATFSPSCNATLNLNPNDGPDQFSVTAASTCAPSNQDQNFQPVFFWYYHLSDNGDALGTAVFCQPSIAIFVVATTMDLNDGSMGDCIIVEPFEYTNNVTGNPLNGEAFNGVVFDASNNSYITARALAINSGIPGAIYHFASQQPDGPQSVFDDPYGFLNATNKIYTQHLSIAAQTIYFLPDNTTISAELTSNVQRLFIETLSAHLLSVLFICIGITCLIIHILHKRSRRNLWLTSPPGSIAAIVSLTSRSGFGELLLPYDDVTRMNRKLTGLTFRLDRRTGAIVAEEDFGVVDASDRTTLLGGKRGYSAMVGVDSLSPLSRTSFKDKVEPGNP</sequence>
<dbReference type="InParanoid" id="A0A0D0AZR4"/>
<name>A0A0D0AZR4_9AGAM</name>
<keyword evidence="2" id="KW-0472">Membrane</keyword>
<keyword evidence="2" id="KW-1133">Transmembrane helix</keyword>
<feature type="region of interest" description="Disordered" evidence="1">
    <location>
        <begin position="1"/>
        <end position="32"/>
    </location>
</feature>
<protein>
    <submittedName>
        <fullName evidence="3">Unplaced genomic scaffold CY34scaffold_330, whole genome shotgun sequence</fullName>
    </submittedName>
</protein>
<dbReference type="STRING" id="930992.A0A0D0AZR4"/>
<gene>
    <name evidence="3" type="ORF">CY34DRAFT_466945</name>
</gene>
<keyword evidence="4" id="KW-1185">Reference proteome</keyword>